<reference evidence="1" key="1">
    <citation type="submission" date="2021-06" db="EMBL/GenBank/DDBJ databases">
        <authorList>
            <person name="Kallberg Y."/>
            <person name="Tangrot J."/>
            <person name="Rosling A."/>
        </authorList>
    </citation>
    <scope>NUCLEOTIDE SEQUENCE</scope>
    <source>
        <strain evidence="1">IL203A</strain>
    </source>
</reference>
<proteinExistence type="predicted"/>
<gene>
    <name evidence="1" type="ORF">DHETER_LOCUS4480</name>
</gene>
<name>A0ACA9LLU9_9GLOM</name>
<evidence type="ECO:0000313" key="1">
    <source>
        <dbReference type="EMBL" id="CAG8533640.1"/>
    </source>
</evidence>
<comment type="caution">
    <text evidence="1">The sequence shown here is derived from an EMBL/GenBank/DDBJ whole genome shotgun (WGS) entry which is preliminary data.</text>
</comment>
<evidence type="ECO:0000313" key="2">
    <source>
        <dbReference type="Proteomes" id="UP000789702"/>
    </source>
</evidence>
<sequence>MASKILKFSGHNYFRQRLVLATLSGKTVKINKIRSDDNDPGIK</sequence>
<accession>A0ACA9LLU9</accession>
<protein>
    <submittedName>
        <fullName evidence="1">6655_t:CDS:1</fullName>
    </submittedName>
</protein>
<feature type="non-terminal residue" evidence="1">
    <location>
        <position position="43"/>
    </location>
</feature>
<dbReference type="EMBL" id="CAJVPU010004481">
    <property type="protein sequence ID" value="CAG8533640.1"/>
    <property type="molecule type" value="Genomic_DNA"/>
</dbReference>
<organism evidence="1 2">
    <name type="scientific">Dentiscutata heterogama</name>
    <dbReference type="NCBI Taxonomy" id="1316150"/>
    <lineage>
        <taxon>Eukaryota</taxon>
        <taxon>Fungi</taxon>
        <taxon>Fungi incertae sedis</taxon>
        <taxon>Mucoromycota</taxon>
        <taxon>Glomeromycotina</taxon>
        <taxon>Glomeromycetes</taxon>
        <taxon>Diversisporales</taxon>
        <taxon>Gigasporaceae</taxon>
        <taxon>Dentiscutata</taxon>
    </lineage>
</organism>
<dbReference type="Proteomes" id="UP000789702">
    <property type="component" value="Unassembled WGS sequence"/>
</dbReference>
<keyword evidence="2" id="KW-1185">Reference proteome</keyword>